<dbReference type="Proteomes" id="UP000197418">
    <property type="component" value="Chromosome"/>
</dbReference>
<organism evidence="1 2">
    <name type="scientific">Thermococcus pacificus</name>
    <dbReference type="NCBI Taxonomy" id="71998"/>
    <lineage>
        <taxon>Archaea</taxon>
        <taxon>Methanobacteriati</taxon>
        <taxon>Methanobacteriota</taxon>
        <taxon>Thermococci</taxon>
        <taxon>Thermococcales</taxon>
        <taxon>Thermococcaceae</taxon>
        <taxon>Thermococcus</taxon>
    </lineage>
</organism>
<accession>A0A218P6M3</accession>
<evidence type="ECO:0000313" key="1">
    <source>
        <dbReference type="EMBL" id="ASJ06424.1"/>
    </source>
</evidence>
<dbReference type="RefSeq" id="WP_088853682.1">
    <property type="nucleotide sequence ID" value="NZ_CP015102.1"/>
</dbReference>
<sequence length="91" mass="10541">MGHTVYYRTIIDRWNEFRDFLEAVCEGLGFRFVEGEDSVMILPECRGVEPLEIKKNGKGFVKTNLVEPCHSIYLLILHSVAFFGSVELWED</sequence>
<dbReference type="OrthoDB" id="86278at2157"/>
<dbReference type="AlphaFoldDB" id="A0A218P6M3"/>
<dbReference type="KEGG" id="tpaf:A3L08_03295"/>
<name>A0A218P6M3_9EURY</name>
<reference evidence="1 2" key="1">
    <citation type="submission" date="2016-04" db="EMBL/GenBank/DDBJ databases">
        <title>Complete genome sequence of Thermococcus pacificus type strain P4.</title>
        <authorList>
            <person name="Oger P.M."/>
        </authorList>
    </citation>
    <scope>NUCLEOTIDE SEQUENCE [LARGE SCALE GENOMIC DNA]</scope>
    <source>
        <strain evidence="1 2">P-4</strain>
    </source>
</reference>
<evidence type="ECO:0000313" key="2">
    <source>
        <dbReference type="Proteomes" id="UP000197418"/>
    </source>
</evidence>
<protein>
    <submittedName>
        <fullName evidence="1">TonB-dependent receptor</fullName>
    </submittedName>
</protein>
<keyword evidence="1" id="KW-0675">Receptor</keyword>
<keyword evidence="2" id="KW-1185">Reference proteome</keyword>
<proteinExistence type="predicted"/>
<gene>
    <name evidence="1" type="ORF">A3L08_03295</name>
</gene>
<dbReference type="GeneID" id="33315265"/>
<dbReference type="EMBL" id="CP015102">
    <property type="protein sequence ID" value="ASJ06424.1"/>
    <property type="molecule type" value="Genomic_DNA"/>
</dbReference>